<dbReference type="RefSeq" id="WP_126842334.1">
    <property type="nucleotide sequence ID" value="NZ_PIQH01000008.1"/>
</dbReference>
<protein>
    <submittedName>
        <fullName evidence="2">Uncharacterized protein</fullName>
    </submittedName>
</protein>
<reference evidence="2 3" key="1">
    <citation type="journal article" date="2011" name="Front. Microbiol.">
        <title>Genomic signatures of strain selection and enhancement in Bacillus atrophaeus var. globigii, a historical biowarfare simulant.</title>
        <authorList>
            <person name="Gibbons H.S."/>
            <person name="Broomall S.M."/>
            <person name="McNew L.A."/>
            <person name="Daligault H."/>
            <person name="Chapman C."/>
            <person name="Bruce D."/>
            <person name="Karavis M."/>
            <person name="Krepps M."/>
            <person name="McGregor P.A."/>
            <person name="Hong C."/>
            <person name="Park K.H."/>
            <person name="Akmal A."/>
            <person name="Feldman A."/>
            <person name="Lin J.S."/>
            <person name="Chang W.E."/>
            <person name="Higgs B.W."/>
            <person name="Demirev P."/>
            <person name="Lindquist J."/>
            <person name="Liem A."/>
            <person name="Fochler E."/>
            <person name="Read T.D."/>
            <person name="Tapia R."/>
            <person name="Johnson S."/>
            <person name="Bishop-Lilly K.A."/>
            <person name="Detter C."/>
            <person name="Han C."/>
            <person name="Sozhamannan S."/>
            <person name="Rosenzweig C.N."/>
            <person name="Skowronski E.W."/>
        </authorList>
    </citation>
    <scope>NUCLEOTIDE SEQUENCE [LARGE SCALE GENOMIC DNA]</scope>
    <source>
        <strain evidence="2 3">CC-PW-9</strain>
    </source>
</reference>
<keyword evidence="3" id="KW-1185">Reference proteome</keyword>
<feature type="region of interest" description="Disordered" evidence="1">
    <location>
        <begin position="74"/>
        <end position="98"/>
    </location>
</feature>
<accession>A0A432ZPS0</accession>
<proteinExistence type="predicted"/>
<comment type="caution">
    <text evidence="2">The sequence shown here is derived from an EMBL/GenBank/DDBJ whole genome shotgun (WGS) entry which is preliminary data.</text>
</comment>
<gene>
    <name evidence="2" type="ORF">CWI84_09365</name>
</gene>
<dbReference type="EMBL" id="PIQH01000008">
    <property type="protein sequence ID" value="RUO79826.1"/>
    <property type="molecule type" value="Genomic_DNA"/>
</dbReference>
<evidence type="ECO:0000256" key="1">
    <source>
        <dbReference type="SAM" id="MobiDB-lite"/>
    </source>
</evidence>
<evidence type="ECO:0000313" key="3">
    <source>
        <dbReference type="Proteomes" id="UP000287996"/>
    </source>
</evidence>
<organism evidence="2 3">
    <name type="scientific">Idiomarina tyrosinivorans</name>
    <dbReference type="NCBI Taxonomy" id="1445662"/>
    <lineage>
        <taxon>Bacteria</taxon>
        <taxon>Pseudomonadati</taxon>
        <taxon>Pseudomonadota</taxon>
        <taxon>Gammaproteobacteria</taxon>
        <taxon>Alteromonadales</taxon>
        <taxon>Idiomarinaceae</taxon>
        <taxon>Idiomarina</taxon>
    </lineage>
</organism>
<name>A0A432ZPS0_9GAMM</name>
<evidence type="ECO:0000313" key="2">
    <source>
        <dbReference type="EMBL" id="RUO79826.1"/>
    </source>
</evidence>
<dbReference type="Proteomes" id="UP000287996">
    <property type="component" value="Unassembled WGS sequence"/>
</dbReference>
<dbReference type="AlphaFoldDB" id="A0A432ZPS0"/>
<sequence>MSVTEQDVQDAVKQLQTLSSEDHSLAHWVEKLPSMSDDIIAHASWTDEQKAQAISALAQALEAAMHRVEEEKKQAQDALRQINKGQQGVKAYQKDLSR</sequence>